<organism evidence="2 3">
    <name type="scientific">Agromyces protaetiae</name>
    <dbReference type="NCBI Taxonomy" id="2509455"/>
    <lineage>
        <taxon>Bacteria</taxon>
        <taxon>Bacillati</taxon>
        <taxon>Actinomycetota</taxon>
        <taxon>Actinomycetes</taxon>
        <taxon>Micrococcales</taxon>
        <taxon>Microbacteriaceae</taxon>
        <taxon>Agromyces</taxon>
    </lineage>
</organism>
<dbReference type="OrthoDB" id="5007682at2"/>
<evidence type="ECO:0000256" key="1">
    <source>
        <dbReference type="SAM" id="Phobius"/>
    </source>
</evidence>
<keyword evidence="3" id="KW-1185">Reference proteome</keyword>
<feature type="transmembrane region" description="Helical" evidence="1">
    <location>
        <begin position="22"/>
        <end position="43"/>
    </location>
</feature>
<protein>
    <submittedName>
        <fullName evidence="2">Uncharacterized protein</fullName>
    </submittedName>
</protein>
<sequence>MSGEPPVWGGGALDEGPLWSGLMAWTGLVLGIGAIALAVFAPLGASPAGIAWVAGFGVLAIWFGWAGRLGLRRRAAEASAASDASPGLDATRRAPLGAAAGLVGAVLGVIVVVLMFYAWIAVTAADGGVQLPILPAWQPSVEAPTPGEVAALVRSH</sequence>
<dbReference type="EMBL" id="CP035491">
    <property type="protein sequence ID" value="QAY72971.1"/>
    <property type="molecule type" value="Genomic_DNA"/>
</dbReference>
<feature type="transmembrane region" description="Helical" evidence="1">
    <location>
        <begin position="49"/>
        <end position="66"/>
    </location>
</feature>
<keyword evidence="1" id="KW-0472">Membrane</keyword>
<accession>A0A4V0YGZ9</accession>
<evidence type="ECO:0000313" key="2">
    <source>
        <dbReference type="EMBL" id="QAY72971.1"/>
    </source>
</evidence>
<dbReference type="RefSeq" id="WP_129189762.1">
    <property type="nucleotide sequence ID" value="NZ_CP035491.1"/>
</dbReference>
<dbReference type="AlphaFoldDB" id="A0A4V0YGZ9"/>
<evidence type="ECO:0000313" key="3">
    <source>
        <dbReference type="Proteomes" id="UP000291259"/>
    </source>
</evidence>
<feature type="transmembrane region" description="Helical" evidence="1">
    <location>
        <begin position="96"/>
        <end position="120"/>
    </location>
</feature>
<reference evidence="2 3" key="1">
    <citation type="submission" date="2019-01" db="EMBL/GenBank/DDBJ databases">
        <title>Genome sequencing of strain FW100M-8.</title>
        <authorList>
            <person name="Heo J."/>
            <person name="Kim S.-J."/>
            <person name="Kim J.-S."/>
            <person name="Hong S.-B."/>
            <person name="Kwon S.-W."/>
        </authorList>
    </citation>
    <scope>NUCLEOTIDE SEQUENCE [LARGE SCALE GENOMIC DNA]</scope>
    <source>
        <strain evidence="2 3">FW100M-8</strain>
    </source>
</reference>
<keyword evidence="1" id="KW-1133">Transmembrane helix</keyword>
<proteinExistence type="predicted"/>
<keyword evidence="1" id="KW-0812">Transmembrane</keyword>
<dbReference type="Proteomes" id="UP000291259">
    <property type="component" value="Chromosome"/>
</dbReference>
<name>A0A4V0YGZ9_9MICO</name>
<dbReference type="KEGG" id="agf:ET445_06050"/>
<gene>
    <name evidence="2" type="ORF">ET445_06050</name>
</gene>